<evidence type="ECO:0000256" key="3">
    <source>
        <dbReference type="SAM" id="SignalP"/>
    </source>
</evidence>
<dbReference type="PANTHER" id="PTHR24036">
    <property type="entry name" value="SKELETOR-RELATED"/>
    <property type="match status" value="1"/>
</dbReference>
<feature type="compositionally biased region" description="Low complexity" evidence="2">
    <location>
        <begin position="460"/>
        <end position="474"/>
    </location>
</feature>
<dbReference type="InterPro" id="IPR019545">
    <property type="entry name" value="DM13_domain"/>
</dbReference>
<dbReference type="RefSeq" id="XP_052749165.1">
    <property type="nucleotide sequence ID" value="XM_052893205.1"/>
</dbReference>
<evidence type="ECO:0000313" key="6">
    <source>
        <dbReference type="Proteomes" id="UP001652740"/>
    </source>
</evidence>
<dbReference type="PROSITE" id="PS50836">
    <property type="entry name" value="DOMON"/>
    <property type="match status" value="1"/>
</dbReference>
<sequence length="1481" mass="165187">MRYGTALALLLTVWCGGVRAQGRYYGKDLGALSELHHGVRGRVYAVDSRTLFIKDFNYDGEGPSAYFYVGTAKSPSNVGALRLRDERGGSGPLRRYRGEGVTLSLPDGKTLRDFKWFSVYCDEYSVNFGDVSIPRDLDYPKPAKVGALRGVHGVSSDPVVVVDAQTLLVPNFSYDGEAPDAKFWVGRGDKPSPQGIRIPDENGKEAPLRKYDSKTIVLTLPGELTVFDIGHFAVWCEAFTVNFGHVTLPHAALANVPPSLKMLGVSPQSKLNCEVLYDELAFEVRWAVAGDSIVLQLVAKLEDGEYMSFGISGDPKRSQMVGGDVAVAWINMTTLKGNSVDYYLDAKSQCAGSHGACPDERFGGEKTNSIRLLNAALVNGYSIVTYQRSLRAADDLDLPVLTNASQPIIWALGPLNSRNEVSYHHHYNKEDKFIEFGRAPVWNCPMPEGEDDERPPPSQKPSSSKQEATAVIKPNPVPTPKPVPRVQPWDIPAIQCYEPPDGVFYAQMGPTGGKQGYSAITGHVGWGLSWYINGLLIPEINVVRGKKYTFVVEGGSDPEVPARYHPFYITNDPVGGYLHKSDKEKEGIEIYAGVRRSRTGELLPTGVGRSCNWSPDINGPEADEYPSFGAYQRSLTLECEPGNPGIVTWTPDRRTPDTVYYQCFTHRHLGWKINVLDECDAAEAEESRVVEQYAVPEGDLQSEESIQVHSRVPPDSNFLDQRKKVEKIINTKINYNDFSSIKADGGLSGDTIRTEVVRNQLYPSTKEYELPISKVQIKEVIQAVESLESKMKEDMRKNTSYSTPSQYQVHEDVHEIFVSELPIREGDEYIIEPGTSPDNYMLPPNQKPLTLQSVLRPTGSNRPMGNMRPPFRRPVPPEIKLRRPPPMFQKGNNGYPLSLPNPHGPQGIQKKPLSHKHSNHPNGRLPPNMNRPHQSAIPPMKAIPPLHHSKVGFSQGPPKQIPKLPNVPVQSIIMEKPVSNNNSPQPGQSQMLNLGQTDIIGNHVVKSQITLPGTNDAIAQHSIPQVFLNKPSSGQIILGKPMDNPLPLDQQMTQTKHQIIRTHPTPLPTEILLSTTHHTRIENEPKLQLQNEIKSSDFIGESVPSTSTLKPAVNTGFKPDSIVIESGFKPIIREPLMAAEDRITDSGDANNTNRREDTDVEEDYDETPQYINHAYPSEKQTESFEPMFIPSPPDHLLSTNDRTKEIFPSNHAKEDRPHPVYVKSEEQLNALFSKKNLEREVPSDMVMESDRISPYYLPPDPKVQKEQSQKLTTKDEQMNYYTTYDGKNITKSSVSTVPEIKTTTKLFSAKIPANPELLLKTPQYGPFIGELPPLVSRTPAIGELTKDQLPDNDDSRTTHLKLVNAFQDSEDIDEILSAKASKNYDIKQEEKLKNNEENNESDEEYEEDEEEEEEDTNTRDKRDTKTTQFERGEVQEQIHTNGHSVVGSQVDFELQQSTKSASTLLSCTPHLTLLTLCLKLF</sequence>
<feature type="region of interest" description="Disordered" evidence="2">
    <location>
        <begin position="858"/>
        <end position="884"/>
    </location>
</feature>
<dbReference type="SMART" id="SM00686">
    <property type="entry name" value="DM13"/>
    <property type="match status" value="2"/>
</dbReference>
<dbReference type="Proteomes" id="UP001652740">
    <property type="component" value="Unplaced"/>
</dbReference>
<evidence type="ECO:0000259" key="4">
    <source>
        <dbReference type="PROSITE" id="PS50836"/>
    </source>
</evidence>
<dbReference type="Pfam" id="PF03351">
    <property type="entry name" value="DOMON"/>
    <property type="match status" value="1"/>
</dbReference>
<dbReference type="SMART" id="SM00664">
    <property type="entry name" value="DoH"/>
    <property type="match status" value="1"/>
</dbReference>
<feature type="region of interest" description="Disordered" evidence="2">
    <location>
        <begin position="897"/>
        <end position="921"/>
    </location>
</feature>
<organism evidence="6 7">
    <name type="scientific">Galleria mellonella</name>
    <name type="common">Greater wax moth</name>
    <dbReference type="NCBI Taxonomy" id="7137"/>
    <lineage>
        <taxon>Eukaryota</taxon>
        <taxon>Metazoa</taxon>
        <taxon>Ecdysozoa</taxon>
        <taxon>Arthropoda</taxon>
        <taxon>Hexapoda</taxon>
        <taxon>Insecta</taxon>
        <taxon>Pterygota</taxon>
        <taxon>Neoptera</taxon>
        <taxon>Endopterygota</taxon>
        <taxon>Lepidoptera</taxon>
        <taxon>Glossata</taxon>
        <taxon>Ditrysia</taxon>
        <taxon>Pyraloidea</taxon>
        <taxon>Pyralidae</taxon>
        <taxon>Galleriinae</taxon>
        <taxon>Galleria</taxon>
    </lineage>
</organism>
<feature type="signal peptide" evidence="3">
    <location>
        <begin position="1"/>
        <end position="20"/>
    </location>
</feature>
<feature type="chain" id="PRO_5047004556" evidence="3">
    <location>
        <begin position="21"/>
        <end position="1481"/>
    </location>
</feature>
<feature type="compositionally biased region" description="Basic and acidic residues" evidence="2">
    <location>
        <begin position="1416"/>
        <end position="1433"/>
    </location>
</feature>
<proteinExistence type="predicted"/>
<evidence type="ECO:0000256" key="2">
    <source>
        <dbReference type="SAM" id="MobiDB-lite"/>
    </source>
</evidence>
<feature type="domain" description="DM13" evidence="5">
    <location>
        <begin position="26"/>
        <end position="134"/>
    </location>
</feature>
<dbReference type="InterPro" id="IPR005018">
    <property type="entry name" value="DOMON_domain"/>
</dbReference>
<protein>
    <submittedName>
        <fullName evidence="7">Protein Skeletor, isoforms D/E isoform X1</fullName>
    </submittedName>
</protein>
<feature type="region of interest" description="Disordered" evidence="2">
    <location>
        <begin position="1144"/>
        <end position="1163"/>
    </location>
</feature>
<dbReference type="InterPro" id="IPR052126">
    <property type="entry name" value="Spindle_Org/Thrombomodulin"/>
</dbReference>
<dbReference type="InterPro" id="IPR057443">
    <property type="entry name" value="At5g54830-like"/>
</dbReference>
<dbReference type="Pfam" id="PF25489">
    <property type="entry name" value="At5g54830"/>
    <property type="match status" value="1"/>
</dbReference>
<gene>
    <name evidence="7" type="primary">LOC113514470</name>
</gene>
<keyword evidence="1" id="KW-0677">Repeat</keyword>
<feature type="region of interest" description="Disordered" evidence="2">
    <location>
        <begin position="444"/>
        <end position="483"/>
    </location>
</feature>
<feature type="domain" description="DOMON" evidence="4">
    <location>
        <begin position="280"/>
        <end position="413"/>
    </location>
</feature>
<accession>A0ABM3MCL9</accession>
<feature type="compositionally biased region" description="Acidic residues" evidence="2">
    <location>
        <begin position="1397"/>
        <end position="1415"/>
    </location>
</feature>
<evidence type="ECO:0000313" key="7">
    <source>
        <dbReference type="RefSeq" id="XP_052749165.1"/>
    </source>
</evidence>
<dbReference type="InterPro" id="IPR045266">
    <property type="entry name" value="DOH_DOMON"/>
</dbReference>
<evidence type="ECO:0000259" key="5">
    <source>
        <dbReference type="PROSITE" id="PS51549"/>
    </source>
</evidence>
<evidence type="ECO:0000256" key="1">
    <source>
        <dbReference type="ARBA" id="ARBA00022737"/>
    </source>
</evidence>
<dbReference type="PANTHER" id="PTHR24036:SF13">
    <property type="entry name" value="PROTEIN SKELETOR, ISOFORMS D_E"/>
    <property type="match status" value="1"/>
</dbReference>
<dbReference type="PROSITE" id="PS51549">
    <property type="entry name" value="DM13"/>
    <property type="match status" value="2"/>
</dbReference>
<keyword evidence="3" id="KW-0732">Signal</keyword>
<feature type="region of interest" description="Disordered" evidence="2">
    <location>
        <begin position="1388"/>
        <end position="1433"/>
    </location>
</feature>
<reference evidence="7" key="1">
    <citation type="submission" date="2025-08" db="UniProtKB">
        <authorList>
            <consortium name="RefSeq"/>
        </authorList>
    </citation>
    <scope>IDENTIFICATION</scope>
    <source>
        <tissue evidence="7">Whole larvae</tissue>
    </source>
</reference>
<keyword evidence="6" id="KW-1185">Reference proteome</keyword>
<dbReference type="GeneID" id="113514470"/>
<dbReference type="Pfam" id="PF10517">
    <property type="entry name" value="DM13"/>
    <property type="match status" value="2"/>
</dbReference>
<dbReference type="CDD" id="cd09631">
    <property type="entry name" value="DOMON_DOH"/>
    <property type="match status" value="1"/>
</dbReference>
<feature type="domain" description="DM13" evidence="5">
    <location>
        <begin position="143"/>
        <end position="249"/>
    </location>
</feature>
<name>A0ABM3MCL9_GALME</name>